<evidence type="ECO:0000313" key="2">
    <source>
        <dbReference type="EMBL" id="KAK3949770.1"/>
    </source>
</evidence>
<reference evidence="2" key="2">
    <citation type="submission" date="2023-06" db="EMBL/GenBank/DDBJ databases">
        <authorList>
            <consortium name="Lawrence Berkeley National Laboratory"/>
            <person name="Mondo S.J."/>
            <person name="Hensen N."/>
            <person name="Bonometti L."/>
            <person name="Westerberg I."/>
            <person name="Brannstrom I.O."/>
            <person name="Guillou S."/>
            <person name="Cros-Aarteil S."/>
            <person name="Calhoun S."/>
            <person name="Haridas S."/>
            <person name="Kuo A."/>
            <person name="Pangilinan J."/>
            <person name="Riley R."/>
            <person name="Labutti K."/>
            <person name="Andreopoulos B."/>
            <person name="Lipzen A."/>
            <person name="Chen C."/>
            <person name="Yanf M."/>
            <person name="Daum C."/>
            <person name="Ng V."/>
            <person name="Clum A."/>
            <person name="Steindorff A."/>
            <person name="Ohm R."/>
            <person name="Martin F."/>
            <person name="Silar P."/>
            <person name="Natvig D."/>
            <person name="Lalanne C."/>
            <person name="Gautier V."/>
            <person name="Ament-Velasquez S.L."/>
            <person name="Kruys A."/>
            <person name="Hutchinson M.I."/>
            <person name="Powell A.J."/>
            <person name="Barry K."/>
            <person name="Miller A.N."/>
            <person name="Grigoriev I.V."/>
            <person name="Debuchy R."/>
            <person name="Gladieux P."/>
            <person name="Thoren M.H."/>
            <person name="Johannesson H."/>
        </authorList>
    </citation>
    <scope>NUCLEOTIDE SEQUENCE</scope>
    <source>
        <strain evidence="2">CBS 626.80</strain>
    </source>
</reference>
<dbReference type="Proteomes" id="UP001303222">
    <property type="component" value="Unassembled WGS sequence"/>
</dbReference>
<organism evidence="2 3">
    <name type="scientific">Pseudoneurospora amorphoporcata</name>
    <dbReference type="NCBI Taxonomy" id="241081"/>
    <lineage>
        <taxon>Eukaryota</taxon>
        <taxon>Fungi</taxon>
        <taxon>Dikarya</taxon>
        <taxon>Ascomycota</taxon>
        <taxon>Pezizomycotina</taxon>
        <taxon>Sordariomycetes</taxon>
        <taxon>Sordariomycetidae</taxon>
        <taxon>Sordariales</taxon>
        <taxon>Sordariaceae</taxon>
        <taxon>Pseudoneurospora</taxon>
    </lineage>
</organism>
<proteinExistence type="predicted"/>
<sequence length="175" mass="20053">MATFKNLDELRSKMDPYAHIERWAETLEKKTAQPKPANRAAADQNELIDVVKDVKVTSCMFKDKKYTFTEADGVIQETAVRDRHGRITRTKHEHGKTYVEKPSNTTTTTTNNNNDDYDANGKFIPPTPVYLSLEPVYYPCVPFKPARKACSDQRQCLDPEYWDMVGTQCDEGRRG</sequence>
<evidence type="ECO:0000256" key="1">
    <source>
        <dbReference type="SAM" id="MobiDB-lite"/>
    </source>
</evidence>
<protein>
    <submittedName>
        <fullName evidence="2">Uncharacterized protein</fullName>
    </submittedName>
</protein>
<keyword evidence="3" id="KW-1185">Reference proteome</keyword>
<feature type="region of interest" description="Disordered" evidence="1">
    <location>
        <begin position="82"/>
        <end position="120"/>
    </location>
</feature>
<name>A0AAN6NQ72_9PEZI</name>
<feature type="compositionally biased region" description="Low complexity" evidence="1">
    <location>
        <begin position="104"/>
        <end position="114"/>
    </location>
</feature>
<feature type="compositionally biased region" description="Basic residues" evidence="1">
    <location>
        <begin position="83"/>
        <end position="94"/>
    </location>
</feature>
<comment type="caution">
    <text evidence="2">The sequence shown here is derived from an EMBL/GenBank/DDBJ whole genome shotgun (WGS) entry which is preliminary data.</text>
</comment>
<reference evidence="2" key="1">
    <citation type="journal article" date="2023" name="Mol. Phylogenet. Evol.">
        <title>Genome-scale phylogeny and comparative genomics of the fungal order Sordariales.</title>
        <authorList>
            <person name="Hensen N."/>
            <person name="Bonometti L."/>
            <person name="Westerberg I."/>
            <person name="Brannstrom I.O."/>
            <person name="Guillou S."/>
            <person name="Cros-Aarteil S."/>
            <person name="Calhoun S."/>
            <person name="Haridas S."/>
            <person name="Kuo A."/>
            <person name="Mondo S."/>
            <person name="Pangilinan J."/>
            <person name="Riley R."/>
            <person name="LaButti K."/>
            <person name="Andreopoulos B."/>
            <person name="Lipzen A."/>
            <person name="Chen C."/>
            <person name="Yan M."/>
            <person name="Daum C."/>
            <person name="Ng V."/>
            <person name="Clum A."/>
            <person name="Steindorff A."/>
            <person name="Ohm R.A."/>
            <person name="Martin F."/>
            <person name="Silar P."/>
            <person name="Natvig D.O."/>
            <person name="Lalanne C."/>
            <person name="Gautier V."/>
            <person name="Ament-Velasquez S.L."/>
            <person name="Kruys A."/>
            <person name="Hutchinson M.I."/>
            <person name="Powell A.J."/>
            <person name="Barry K."/>
            <person name="Miller A.N."/>
            <person name="Grigoriev I.V."/>
            <person name="Debuchy R."/>
            <person name="Gladieux P."/>
            <person name="Hiltunen Thoren M."/>
            <person name="Johannesson H."/>
        </authorList>
    </citation>
    <scope>NUCLEOTIDE SEQUENCE</scope>
    <source>
        <strain evidence="2">CBS 626.80</strain>
    </source>
</reference>
<gene>
    <name evidence="2" type="ORF">QBC32DRAFT_218943</name>
</gene>
<dbReference type="AlphaFoldDB" id="A0AAN6NQ72"/>
<accession>A0AAN6NQ72</accession>
<dbReference type="EMBL" id="MU859201">
    <property type="protein sequence ID" value="KAK3949770.1"/>
    <property type="molecule type" value="Genomic_DNA"/>
</dbReference>
<evidence type="ECO:0000313" key="3">
    <source>
        <dbReference type="Proteomes" id="UP001303222"/>
    </source>
</evidence>